<sequence>MSQLFGFSLERAKKVPKGPSFVQKDSMDGSQPIVGGGYYGYSVDFDGAVRNDYELISRYREMVMQPECDSAVDDIVNETICGNFDDVPVEVELSNLKASDKIKKLNQRRV</sequence>
<dbReference type="EMBL" id="GU071108">
    <property type="protein sequence ID" value="ADO99664.1"/>
    <property type="molecule type" value="Genomic_DNA"/>
</dbReference>
<keyword evidence="2" id="KW-1185">Reference proteome</keyword>
<organism evidence="1 2">
    <name type="scientific">Prochlorococcus phage Syn33</name>
    <dbReference type="NCBI Taxonomy" id="444878"/>
    <lineage>
        <taxon>Viruses</taxon>
        <taxon>Duplodnaviria</taxon>
        <taxon>Heunggongvirae</taxon>
        <taxon>Uroviricota</taxon>
        <taxon>Caudoviricetes</taxon>
        <taxon>Pantevenvirales</taxon>
        <taxon>Kyanoviridae</taxon>
        <taxon>Brizovirus</taxon>
        <taxon>Brizovirus syn33</taxon>
    </lineage>
</organism>
<evidence type="ECO:0000313" key="2">
    <source>
        <dbReference type="Proteomes" id="UP000006537"/>
    </source>
</evidence>
<dbReference type="KEGG" id="vg:10328229"/>
<reference evidence="1 2" key="1">
    <citation type="journal article" date="2010" name="Environ. Microbiol.">
        <title>Genomic analysis of oceanic cyanobacterial myoviruses compared with T4-like myoviruses from diverse hosts and environments.</title>
        <authorList>
            <person name="Sullivan M.B."/>
            <person name="Huang K.H."/>
            <person name="Ignacio-Espinoza J.C."/>
            <person name="Berlin A.M."/>
            <person name="Kelly L."/>
            <person name="Weigele P.R."/>
            <person name="DeFrancesco A.S."/>
            <person name="Kern S.E."/>
            <person name="Thompson L.R."/>
            <person name="Young S."/>
            <person name="Yandava C."/>
            <person name="Fu R."/>
            <person name="Krastins B."/>
            <person name="Chase M."/>
            <person name="Sarracino D."/>
            <person name="Osburne M.S."/>
            <person name="Henn M.R."/>
            <person name="Chisholm S.W."/>
        </authorList>
    </citation>
    <scope>NUCLEOTIDE SEQUENCE [LARGE SCALE GENOMIC DNA]</scope>
    <source>
        <strain evidence="1">Syn33</strain>
    </source>
</reference>
<protein>
    <submittedName>
        <fullName evidence="1">Portal vertex protein of head</fullName>
    </submittedName>
</protein>
<dbReference type="Proteomes" id="UP000006537">
    <property type="component" value="Segment"/>
</dbReference>
<dbReference type="Pfam" id="PF07230">
    <property type="entry name" value="Portal_T4"/>
    <property type="match status" value="1"/>
</dbReference>
<proteinExistence type="predicted"/>
<name>E3SR06_9CAUD</name>
<gene>
    <name evidence="1" type="primary">gp20'</name>
    <name evidence="1" type="ORF">Syn33_119</name>
</gene>
<evidence type="ECO:0000313" key="1">
    <source>
        <dbReference type="EMBL" id="ADO99664.1"/>
    </source>
</evidence>
<accession>E3SR06</accession>
<dbReference type="InterPro" id="IPR010823">
    <property type="entry name" value="Portal_Gp20"/>
</dbReference>
<dbReference type="GeneID" id="10328229"/>
<dbReference type="RefSeq" id="YP_004323726.1">
    <property type="nucleotide sequence ID" value="NC_015285.1"/>
</dbReference>